<keyword evidence="2" id="KW-0808">Transferase</keyword>
<dbReference type="SUPFAM" id="SSF53335">
    <property type="entry name" value="S-adenosyl-L-methionine-dependent methyltransferases"/>
    <property type="match status" value="1"/>
</dbReference>
<feature type="domain" description="Methyltransferase type 11" evidence="1">
    <location>
        <begin position="29"/>
        <end position="132"/>
    </location>
</feature>
<dbReference type="InterPro" id="IPR029063">
    <property type="entry name" value="SAM-dependent_MTases_sf"/>
</dbReference>
<gene>
    <name evidence="2" type="ORF">M406DRAFT_257292</name>
</gene>
<dbReference type="PANTHER" id="PTHR43861">
    <property type="entry name" value="TRANS-ACONITATE 2-METHYLTRANSFERASE-RELATED"/>
    <property type="match status" value="1"/>
</dbReference>
<dbReference type="GeneID" id="63834294"/>
<proteinExistence type="predicted"/>
<dbReference type="AlphaFoldDB" id="A0A9P4Y3D8"/>
<dbReference type="Gene3D" id="3.40.50.150">
    <property type="entry name" value="Vaccinia Virus protein VP39"/>
    <property type="match status" value="1"/>
</dbReference>
<keyword evidence="3" id="KW-1185">Reference proteome</keyword>
<comment type="caution">
    <text evidence="2">The sequence shown here is derived from an EMBL/GenBank/DDBJ whole genome shotgun (WGS) entry which is preliminary data.</text>
</comment>
<dbReference type="GO" id="GO:0032259">
    <property type="term" value="P:methylation"/>
    <property type="evidence" value="ECO:0007669"/>
    <property type="project" value="UniProtKB-KW"/>
</dbReference>
<dbReference type="EMBL" id="MU032347">
    <property type="protein sequence ID" value="KAF3765764.1"/>
    <property type="molecule type" value="Genomic_DNA"/>
</dbReference>
<organism evidence="2 3">
    <name type="scientific">Cryphonectria parasitica (strain ATCC 38755 / EP155)</name>
    <dbReference type="NCBI Taxonomy" id="660469"/>
    <lineage>
        <taxon>Eukaryota</taxon>
        <taxon>Fungi</taxon>
        <taxon>Dikarya</taxon>
        <taxon>Ascomycota</taxon>
        <taxon>Pezizomycotina</taxon>
        <taxon>Sordariomycetes</taxon>
        <taxon>Sordariomycetidae</taxon>
        <taxon>Diaporthales</taxon>
        <taxon>Cryphonectriaceae</taxon>
        <taxon>Cryphonectria-Endothia species complex</taxon>
        <taxon>Cryphonectria</taxon>
    </lineage>
</organism>
<dbReference type="Proteomes" id="UP000803844">
    <property type="component" value="Unassembled WGS sequence"/>
</dbReference>
<dbReference type="GO" id="GO:0008757">
    <property type="term" value="F:S-adenosylmethionine-dependent methyltransferase activity"/>
    <property type="evidence" value="ECO:0007669"/>
    <property type="project" value="InterPro"/>
</dbReference>
<accession>A0A9P4Y3D8</accession>
<dbReference type="OrthoDB" id="2013972at2759"/>
<protein>
    <submittedName>
        <fullName evidence="2">S-adenosyl-L-methionine-dependent methyltransferase</fullName>
    </submittedName>
</protein>
<sequence>MKAVSQPLAANMLAKIGLNESTSEPFKLLDHGCGLGVVSRVLKETIPLDVMQRSSVLCGDSSETLVGAVRKRIVTEGWANTEARVLDAQNSGLPAESFTHVVSNICFHLVPDSQAALKDSIRLLAPGGTLAITTWHTANPSWVIHMRDAFDSFPASLLPEDYKSHFPMHMSSWGQWGNVDWLRDTLSDPTLCALEDVRVEVFANSYWIENVDEFMKAHAKMIDLVAGMVLTKESVAKLGGMEGVRGRVREYLEGRFGTKGWTMTGLSILAWGRKPS</sequence>
<dbReference type="InterPro" id="IPR013216">
    <property type="entry name" value="Methyltransf_11"/>
</dbReference>
<dbReference type="Pfam" id="PF08241">
    <property type="entry name" value="Methyltransf_11"/>
    <property type="match status" value="1"/>
</dbReference>
<dbReference type="CDD" id="cd02440">
    <property type="entry name" value="AdoMet_MTases"/>
    <property type="match status" value="1"/>
</dbReference>
<name>A0A9P4Y3D8_CRYP1</name>
<evidence type="ECO:0000313" key="3">
    <source>
        <dbReference type="Proteomes" id="UP000803844"/>
    </source>
</evidence>
<evidence type="ECO:0000313" key="2">
    <source>
        <dbReference type="EMBL" id="KAF3765764.1"/>
    </source>
</evidence>
<reference evidence="2" key="1">
    <citation type="journal article" date="2020" name="Phytopathology">
        <title>Genome sequence of the chestnut blight fungus Cryphonectria parasitica EP155: A fundamental resource for an archetypical invasive plant pathogen.</title>
        <authorList>
            <person name="Crouch J.A."/>
            <person name="Dawe A."/>
            <person name="Aerts A."/>
            <person name="Barry K."/>
            <person name="Churchill A.C.L."/>
            <person name="Grimwood J."/>
            <person name="Hillman B."/>
            <person name="Milgroom M.G."/>
            <person name="Pangilinan J."/>
            <person name="Smith M."/>
            <person name="Salamov A."/>
            <person name="Schmutz J."/>
            <person name="Yadav J."/>
            <person name="Grigoriev I.V."/>
            <person name="Nuss D."/>
        </authorList>
    </citation>
    <scope>NUCLEOTIDE SEQUENCE</scope>
    <source>
        <strain evidence="2">EP155</strain>
    </source>
</reference>
<evidence type="ECO:0000259" key="1">
    <source>
        <dbReference type="Pfam" id="PF08241"/>
    </source>
</evidence>
<keyword evidence="2" id="KW-0489">Methyltransferase</keyword>
<dbReference type="RefSeq" id="XP_040776725.1">
    <property type="nucleotide sequence ID" value="XM_040917165.1"/>
</dbReference>